<keyword evidence="4 8" id="KW-0547">Nucleotide-binding</keyword>
<dbReference type="PANTHER" id="PTHR42945:SF1">
    <property type="entry name" value="HISTIDINE BIOSYNTHESIS BIFUNCTIONAL PROTEIN HIS7"/>
    <property type="match status" value="1"/>
</dbReference>
<keyword evidence="7 8" id="KW-0368">Histidine biosynthesis</keyword>
<evidence type="ECO:0000313" key="9">
    <source>
        <dbReference type="EMBL" id="ADM28375.1"/>
    </source>
</evidence>
<dbReference type="KEGG" id="iag:Igag_1573"/>
<dbReference type="CDD" id="cd11534">
    <property type="entry name" value="NTP-PPase_HisIE_like"/>
    <property type="match status" value="1"/>
</dbReference>
<keyword evidence="10" id="KW-1185">Reference proteome</keyword>
<protein>
    <recommendedName>
        <fullName evidence="8">Phosphoribosyl-ATP pyrophosphatase</fullName>
        <shortName evidence="8">PRA-PH</shortName>
        <ecNumber evidence="8">3.6.1.31</ecNumber>
    </recommendedName>
</protein>
<keyword evidence="3 8" id="KW-0028">Amino-acid biosynthesis</keyword>
<dbReference type="AlphaFoldDB" id="E0SRC1"/>
<comment type="pathway">
    <text evidence="2 8">Amino-acid biosynthesis; L-histidine biosynthesis; L-histidine from 5-phospho-alpha-D-ribose 1-diphosphate: step 2/9.</text>
</comment>
<evidence type="ECO:0000256" key="6">
    <source>
        <dbReference type="ARBA" id="ARBA00022840"/>
    </source>
</evidence>
<gene>
    <name evidence="8" type="primary">hisE</name>
    <name evidence="9" type="ordered locus">Igag_1573</name>
</gene>
<evidence type="ECO:0000256" key="5">
    <source>
        <dbReference type="ARBA" id="ARBA00022801"/>
    </source>
</evidence>
<evidence type="ECO:0000256" key="8">
    <source>
        <dbReference type="HAMAP-Rule" id="MF_01020"/>
    </source>
</evidence>
<evidence type="ECO:0000256" key="1">
    <source>
        <dbReference type="ARBA" id="ARBA00001460"/>
    </source>
</evidence>
<dbReference type="EC" id="3.6.1.31" evidence="8"/>
<dbReference type="GO" id="GO:0005737">
    <property type="term" value="C:cytoplasm"/>
    <property type="evidence" value="ECO:0007669"/>
    <property type="project" value="UniProtKB-SubCell"/>
</dbReference>
<dbReference type="InterPro" id="IPR008179">
    <property type="entry name" value="HisE"/>
</dbReference>
<evidence type="ECO:0000256" key="2">
    <source>
        <dbReference type="ARBA" id="ARBA00005204"/>
    </source>
</evidence>
<evidence type="ECO:0000313" key="10">
    <source>
        <dbReference type="Proteomes" id="UP000001304"/>
    </source>
</evidence>
<evidence type="ECO:0000256" key="7">
    <source>
        <dbReference type="ARBA" id="ARBA00023102"/>
    </source>
</evidence>
<keyword evidence="8" id="KW-0963">Cytoplasm</keyword>
<accession>E0SRC1</accession>
<evidence type="ECO:0000256" key="3">
    <source>
        <dbReference type="ARBA" id="ARBA00022605"/>
    </source>
</evidence>
<dbReference type="HAMAP" id="MF_01020">
    <property type="entry name" value="HisE"/>
    <property type="match status" value="1"/>
</dbReference>
<dbReference type="GO" id="GO:0004636">
    <property type="term" value="F:phosphoribosyl-ATP diphosphatase activity"/>
    <property type="evidence" value="ECO:0007669"/>
    <property type="project" value="UniProtKB-UniRule"/>
</dbReference>
<proteinExistence type="inferred from homology"/>
<dbReference type="EMBL" id="CP002098">
    <property type="protein sequence ID" value="ADM28375.1"/>
    <property type="molecule type" value="Genomic_DNA"/>
</dbReference>
<dbReference type="NCBIfam" id="TIGR03188">
    <property type="entry name" value="histidine_hisI"/>
    <property type="match status" value="1"/>
</dbReference>
<dbReference type="STRING" id="583356.Igag_1573"/>
<dbReference type="Pfam" id="PF01503">
    <property type="entry name" value="PRA-PH"/>
    <property type="match status" value="1"/>
</dbReference>
<organism evidence="9 10">
    <name type="scientific">Ignisphaera aggregans (strain DSM 17230 / JCM 13409 / AQ1.S1)</name>
    <dbReference type="NCBI Taxonomy" id="583356"/>
    <lineage>
        <taxon>Archaea</taxon>
        <taxon>Thermoproteota</taxon>
        <taxon>Thermoprotei</taxon>
        <taxon>Desulfurococcales</taxon>
        <taxon>Desulfurococcaceae</taxon>
        <taxon>Ignisphaera</taxon>
    </lineage>
</organism>
<dbReference type="SUPFAM" id="SSF101386">
    <property type="entry name" value="all-alpha NTP pyrophosphatases"/>
    <property type="match status" value="1"/>
</dbReference>
<dbReference type="GO" id="GO:0005524">
    <property type="term" value="F:ATP binding"/>
    <property type="evidence" value="ECO:0007669"/>
    <property type="project" value="UniProtKB-KW"/>
</dbReference>
<comment type="subcellular location">
    <subcellularLocation>
        <location evidence="8">Cytoplasm</location>
    </subcellularLocation>
</comment>
<dbReference type="Gene3D" id="1.10.287.1080">
    <property type="entry name" value="MazG-like"/>
    <property type="match status" value="1"/>
</dbReference>
<dbReference type="Proteomes" id="UP000001304">
    <property type="component" value="Chromosome"/>
</dbReference>
<keyword evidence="5 8" id="KW-0378">Hydrolase</keyword>
<dbReference type="GO" id="GO:0000105">
    <property type="term" value="P:L-histidine biosynthetic process"/>
    <property type="evidence" value="ECO:0007669"/>
    <property type="project" value="UniProtKB-UniRule"/>
</dbReference>
<reference evidence="9 10" key="1">
    <citation type="journal article" date="2010" name="Stand. Genomic Sci.">
        <title>Complete genome sequence of Ignisphaera aggregans type strain (AQ1.S1).</title>
        <authorList>
            <person name="Goker M."/>
            <person name="Held B."/>
            <person name="Lapidus A."/>
            <person name="Nolan M."/>
            <person name="Spring S."/>
            <person name="Yasawong M."/>
            <person name="Lucas S."/>
            <person name="Glavina Del Rio T."/>
            <person name="Tice H."/>
            <person name="Cheng J.F."/>
            <person name="Goodwin L."/>
            <person name="Tapia R."/>
            <person name="Pitluck S."/>
            <person name="Liolios K."/>
            <person name="Ivanova N."/>
            <person name="Mavromatis K."/>
            <person name="Mikhailova N."/>
            <person name="Pati A."/>
            <person name="Chen A."/>
            <person name="Palaniappan K."/>
            <person name="Brambilla E."/>
            <person name="Land M."/>
            <person name="Hauser L."/>
            <person name="Chang Y.J."/>
            <person name="Jeffries C.D."/>
            <person name="Brettin T."/>
            <person name="Detter J.C."/>
            <person name="Han C."/>
            <person name="Rohde M."/>
            <person name="Sikorski J."/>
            <person name="Woyke T."/>
            <person name="Bristow J."/>
            <person name="Eisen J.A."/>
            <person name="Markowitz V."/>
            <person name="Hugenholtz P."/>
            <person name="Kyrpides N.C."/>
            <person name="Klenk H.P."/>
        </authorList>
    </citation>
    <scope>NUCLEOTIDE SEQUENCE [LARGE SCALE GENOMIC DNA]</scope>
    <source>
        <strain evidence="10">DSM 17230 / JCM 13409 / AQ1.S1</strain>
    </source>
</reference>
<evidence type="ECO:0000256" key="4">
    <source>
        <dbReference type="ARBA" id="ARBA00022741"/>
    </source>
</evidence>
<name>E0SRC1_IGNAA</name>
<comment type="similarity">
    <text evidence="8">Belongs to the PRA-PH family.</text>
</comment>
<dbReference type="PANTHER" id="PTHR42945">
    <property type="entry name" value="HISTIDINE BIOSYNTHESIS BIFUNCTIONAL PROTEIN"/>
    <property type="match status" value="1"/>
</dbReference>
<dbReference type="InterPro" id="IPR021130">
    <property type="entry name" value="PRib-ATP_PPHydrolase-like"/>
</dbReference>
<dbReference type="UniPathway" id="UPA00031">
    <property type="reaction ID" value="UER00007"/>
</dbReference>
<sequence>MRVLLFIAKVWVLDMASVIDELYSVILDRIARRPPNSYTVSLIEKGREYIARKVGEEAIETIIASLTESRDRFVSEVADLIYHLLVLMAINNVSPDDIYKELRRRMK</sequence>
<dbReference type="HOGENOM" id="CLU_123337_0_0_2"/>
<comment type="catalytic activity">
    <reaction evidence="1 8">
        <text>1-(5-phospho-beta-D-ribosyl)-ATP + H2O = 1-(5-phospho-beta-D-ribosyl)-5'-AMP + diphosphate + H(+)</text>
        <dbReference type="Rhea" id="RHEA:22828"/>
        <dbReference type="ChEBI" id="CHEBI:15377"/>
        <dbReference type="ChEBI" id="CHEBI:15378"/>
        <dbReference type="ChEBI" id="CHEBI:33019"/>
        <dbReference type="ChEBI" id="CHEBI:59457"/>
        <dbReference type="ChEBI" id="CHEBI:73183"/>
        <dbReference type="EC" id="3.6.1.31"/>
    </reaction>
</comment>
<keyword evidence="6 8" id="KW-0067">ATP-binding</keyword>